<keyword evidence="3" id="KW-0378">Hydrolase</keyword>
<comment type="similarity">
    <text evidence="4">Belongs to the Fes family.</text>
</comment>
<dbReference type="EMBL" id="AP028908">
    <property type="protein sequence ID" value="BES85836.1"/>
    <property type="molecule type" value="Genomic_DNA"/>
</dbReference>
<accession>A0AAN0KBU8</accession>
<evidence type="ECO:0000259" key="6">
    <source>
        <dbReference type="Pfam" id="PF11806"/>
    </source>
</evidence>
<dbReference type="InterPro" id="IPR013783">
    <property type="entry name" value="Ig-like_fold"/>
</dbReference>
<keyword evidence="2" id="KW-0963">Cytoplasm</keyword>
<dbReference type="KEGG" id="parl:PEC302110_29330"/>
<dbReference type="NCBIfam" id="NF007758">
    <property type="entry name" value="PRK10439.1"/>
    <property type="match status" value="1"/>
</dbReference>
<dbReference type="SUPFAM" id="SSF81296">
    <property type="entry name" value="E set domains"/>
    <property type="match status" value="1"/>
</dbReference>
<dbReference type="SUPFAM" id="SSF53474">
    <property type="entry name" value="alpha/beta-Hydrolases"/>
    <property type="match status" value="1"/>
</dbReference>
<dbReference type="PANTHER" id="PTHR48098">
    <property type="entry name" value="ENTEROCHELIN ESTERASE-RELATED"/>
    <property type="match status" value="1"/>
</dbReference>
<dbReference type="Gene3D" id="3.40.50.1820">
    <property type="entry name" value="alpha/beta hydrolase"/>
    <property type="match status" value="1"/>
</dbReference>
<dbReference type="Gene3D" id="2.60.40.10">
    <property type="entry name" value="Immunoglobulins"/>
    <property type="match status" value="1"/>
</dbReference>
<dbReference type="InterPro" id="IPR014756">
    <property type="entry name" value="Ig_E-set"/>
</dbReference>
<evidence type="ECO:0000313" key="8">
    <source>
        <dbReference type="Proteomes" id="UP001377830"/>
    </source>
</evidence>
<dbReference type="GO" id="GO:0008849">
    <property type="term" value="F:enterochelin esterase activity"/>
    <property type="evidence" value="ECO:0007669"/>
    <property type="project" value="InterPro"/>
</dbReference>
<dbReference type="InterPro" id="IPR029058">
    <property type="entry name" value="AB_hydrolase_fold"/>
</dbReference>
<dbReference type="RefSeq" id="WP_338659310.1">
    <property type="nucleotide sequence ID" value="NZ_AP028908.1"/>
</dbReference>
<feature type="region of interest" description="Disordered" evidence="5">
    <location>
        <begin position="443"/>
        <end position="463"/>
    </location>
</feature>
<dbReference type="InterPro" id="IPR050583">
    <property type="entry name" value="Mycobacterial_A85_antigen"/>
</dbReference>
<dbReference type="GO" id="GO:0005506">
    <property type="term" value="F:iron ion binding"/>
    <property type="evidence" value="ECO:0007669"/>
    <property type="project" value="InterPro"/>
</dbReference>
<comment type="subcellular location">
    <subcellularLocation>
        <location evidence="1">Cytoplasm</location>
    </subcellularLocation>
</comment>
<evidence type="ECO:0000256" key="4">
    <source>
        <dbReference type="ARBA" id="ARBA00024201"/>
    </source>
</evidence>
<dbReference type="InterPro" id="IPR000801">
    <property type="entry name" value="Esterase-like"/>
</dbReference>
<dbReference type="Proteomes" id="UP001377830">
    <property type="component" value="Chromosome"/>
</dbReference>
<gene>
    <name evidence="7" type="primary">fes</name>
    <name evidence="7" type="ORF">PEC302110_29330</name>
</gene>
<dbReference type="Pfam" id="PF11806">
    <property type="entry name" value="Enterochelin_N"/>
    <property type="match status" value="1"/>
</dbReference>
<evidence type="ECO:0000256" key="5">
    <source>
        <dbReference type="SAM" id="MobiDB-lite"/>
    </source>
</evidence>
<dbReference type="GO" id="GO:0006826">
    <property type="term" value="P:iron ion transport"/>
    <property type="evidence" value="ECO:0007669"/>
    <property type="project" value="InterPro"/>
</dbReference>
<name>A0AAN0KBU8_9GAMM</name>
<dbReference type="PANTHER" id="PTHR48098:SF3">
    <property type="entry name" value="IRON(III) ENTEROBACTIN ESTERASE"/>
    <property type="match status" value="1"/>
</dbReference>
<evidence type="ECO:0000313" key="7">
    <source>
        <dbReference type="EMBL" id="BES85836.1"/>
    </source>
</evidence>
<evidence type="ECO:0000256" key="2">
    <source>
        <dbReference type="ARBA" id="ARBA00022490"/>
    </source>
</evidence>
<dbReference type="Pfam" id="PF00756">
    <property type="entry name" value="Esterase"/>
    <property type="match status" value="1"/>
</dbReference>
<dbReference type="AlphaFoldDB" id="A0AAN0KBU8"/>
<keyword evidence="8" id="KW-1185">Reference proteome</keyword>
<evidence type="ECO:0000256" key="1">
    <source>
        <dbReference type="ARBA" id="ARBA00004496"/>
    </source>
</evidence>
<organism evidence="7 8">
    <name type="scientific">Pectobacterium araliae</name>
    <dbReference type="NCBI Taxonomy" id="3073862"/>
    <lineage>
        <taxon>Bacteria</taxon>
        <taxon>Pseudomonadati</taxon>
        <taxon>Pseudomonadota</taxon>
        <taxon>Gammaproteobacteria</taxon>
        <taxon>Enterobacterales</taxon>
        <taxon>Pectobacteriaceae</taxon>
        <taxon>Pectobacterium</taxon>
    </lineage>
</organism>
<proteinExistence type="inferred from homology"/>
<sequence>MPVMQCPNFIAELLSSSEVGTVCWWKRLAAVGTPVVAPSTTPQQVEMAFFWRDPHGDEQHSPIKQVYVDINGVTNHHSEAPQSLQRLSGTDVWFWSVVIPATWRGGYSLIPITHEQLPPEFQGDEEQRSQQQCQWWCSLFACAISDPLNPYQPLITCVGGDHSVAHMPNAPEQSAWCAWDEGKGERERLPCMTLFHWRSERLGNERRVWLYTNGERVQPGSRPLVIVLDGQRWVDELPLPMALEVETAQGNLPTAVWLFIDAIDGNYRAQELPCNADFWLALQQELLPLAASLATFSDDPDRTLIVGQSYGGLSALYAGLHWPQRFGRVLTQSGSFWWPNFQLMTRFDEREVLEPGWLVQEVQQQGPAAKPLVIFQEAGDREADICFVNQQMNQALMAAGHQVFFRIYSGGHDALCWRGGLIDGLRWLLADLADNSASTDNITISTDNKITGDSDESGTTKSV</sequence>
<evidence type="ECO:0000256" key="3">
    <source>
        <dbReference type="ARBA" id="ARBA00022801"/>
    </source>
</evidence>
<dbReference type="InterPro" id="IPR021764">
    <property type="entry name" value="Enterochelin_esterase_N"/>
</dbReference>
<dbReference type="GO" id="GO:0005737">
    <property type="term" value="C:cytoplasm"/>
    <property type="evidence" value="ECO:0007669"/>
    <property type="project" value="UniProtKB-SubCell"/>
</dbReference>
<reference evidence="8" key="1">
    <citation type="journal article" date="2024" name="Int. J. Syst. Evol. Microbiol.">
        <title>Pectobacterium araliae sp. nov., a pathogen causing bacterial soft rot of Japanese angelica tree in Japan.</title>
        <authorList>
            <person name="Sawada H."/>
            <person name="Someya N."/>
            <person name="Morohoshi T."/>
            <person name="Ono M."/>
            <person name="Satou M."/>
        </authorList>
    </citation>
    <scope>NUCLEOTIDE SEQUENCE [LARGE SCALE GENOMIC DNA]</scope>
    <source>
        <strain evidence="8">MAFF 302110</strain>
    </source>
</reference>
<protein>
    <submittedName>
        <fullName evidence="7">Enterochelin esterase</fullName>
    </submittedName>
</protein>
<feature type="domain" description="Enterochelin esterase N-terminal" evidence="6">
    <location>
        <begin position="47"/>
        <end position="176"/>
    </location>
</feature>